<evidence type="ECO:0000313" key="2">
    <source>
        <dbReference type="EMBL" id="KAL2340152.1"/>
    </source>
</evidence>
<feature type="region of interest" description="Disordered" evidence="1">
    <location>
        <begin position="1"/>
        <end position="24"/>
    </location>
</feature>
<dbReference type="EMBL" id="JBGMDY010000003">
    <property type="protein sequence ID" value="KAL2340152.1"/>
    <property type="molecule type" value="Genomic_DNA"/>
</dbReference>
<dbReference type="AlphaFoldDB" id="A0ABD1MWE5"/>
<reference evidence="2 3" key="1">
    <citation type="submission" date="2024-08" db="EMBL/GenBank/DDBJ databases">
        <title>Insights into the chromosomal genome structure of Flemingia macrophylla.</title>
        <authorList>
            <person name="Ding Y."/>
            <person name="Zhao Y."/>
            <person name="Bi W."/>
            <person name="Wu M."/>
            <person name="Zhao G."/>
            <person name="Gong Y."/>
            <person name="Li W."/>
            <person name="Zhang P."/>
        </authorList>
    </citation>
    <scope>NUCLEOTIDE SEQUENCE [LARGE SCALE GENOMIC DNA]</scope>
    <source>
        <strain evidence="2">DYQJB</strain>
        <tissue evidence="2">Leaf</tissue>
    </source>
</reference>
<accession>A0ABD1MWE5</accession>
<evidence type="ECO:0000256" key="1">
    <source>
        <dbReference type="SAM" id="MobiDB-lite"/>
    </source>
</evidence>
<feature type="compositionally biased region" description="Pro residues" evidence="1">
    <location>
        <begin position="1"/>
        <end position="12"/>
    </location>
</feature>
<proteinExistence type="predicted"/>
<dbReference type="Proteomes" id="UP001603857">
    <property type="component" value="Unassembled WGS sequence"/>
</dbReference>
<name>A0ABD1MWE5_9FABA</name>
<organism evidence="2 3">
    <name type="scientific">Flemingia macrophylla</name>
    <dbReference type="NCBI Taxonomy" id="520843"/>
    <lineage>
        <taxon>Eukaryota</taxon>
        <taxon>Viridiplantae</taxon>
        <taxon>Streptophyta</taxon>
        <taxon>Embryophyta</taxon>
        <taxon>Tracheophyta</taxon>
        <taxon>Spermatophyta</taxon>
        <taxon>Magnoliopsida</taxon>
        <taxon>eudicotyledons</taxon>
        <taxon>Gunneridae</taxon>
        <taxon>Pentapetalae</taxon>
        <taxon>rosids</taxon>
        <taxon>fabids</taxon>
        <taxon>Fabales</taxon>
        <taxon>Fabaceae</taxon>
        <taxon>Papilionoideae</taxon>
        <taxon>50 kb inversion clade</taxon>
        <taxon>NPAAA clade</taxon>
        <taxon>indigoferoid/millettioid clade</taxon>
        <taxon>Phaseoleae</taxon>
        <taxon>Flemingia</taxon>
    </lineage>
</organism>
<keyword evidence="3" id="KW-1185">Reference proteome</keyword>
<gene>
    <name evidence="2" type="ORF">Fmac_008092</name>
</gene>
<sequence>MAALPLPPPVKDPGPHDNGRYSNHMLPEVELKDFRKGAQIPIALSLLRRSNLTHRSP</sequence>
<comment type="caution">
    <text evidence="2">The sequence shown here is derived from an EMBL/GenBank/DDBJ whole genome shotgun (WGS) entry which is preliminary data.</text>
</comment>
<protein>
    <submittedName>
        <fullName evidence="2">Uncharacterized protein</fullName>
    </submittedName>
</protein>
<evidence type="ECO:0000313" key="3">
    <source>
        <dbReference type="Proteomes" id="UP001603857"/>
    </source>
</evidence>